<dbReference type="Proteomes" id="UP000264231">
    <property type="component" value="Chromosome"/>
</dbReference>
<gene>
    <name evidence="1" type="ORF">A7978_02700</name>
</gene>
<dbReference type="EMBL" id="CP015629">
    <property type="protein sequence ID" value="ANF34003.1"/>
    <property type="molecule type" value="Genomic_DNA"/>
</dbReference>
<protein>
    <submittedName>
        <fullName evidence="1">Uncharacterized protein</fullName>
    </submittedName>
</protein>
<evidence type="ECO:0000313" key="1">
    <source>
        <dbReference type="EMBL" id="ANF34003.1"/>
    </source>
</evidence>
<accession>A0A172XBJ2</accession>
<sequence length="359" mass="40596">MKKFLIIIILFLSFSTSYAKFVYFSAGFSTQISLESFSLFNRKTGTVLDKLISFELFTILTNFQNNFLNRLSEFENSAAVLYSSFQNNLNLLIRLFKNRKNSDSQLDNVDDSDLSDLDSLVNSTHDLKKFLRELSKLNNKVTLQKLGETGSSIRKLLVDLEETAKRAIELKEVIFSQLNEFGISNQDDFLRLCEEISTPGTVLNDALRQKLSPLFSTGFQGYFQIGLPIATSNFYYGFELGFGVNLGRMMFPNLNLLKASYPVKLGSGIVPRLFIKYDIYYLAATLFSGFGDRSLVVDPVYTGNLIGNGRVTNPFNVIETGFRLRLAFLSVESSLLFSINDFKYRDLRAGLGFEIPVVI</sequence>
<dbReference type="RefSeq" id="WP_011772483.1">
    <property type="nucleotide sequence ID" value="NZ_CP015629.1"/>
</dbReference>
<reference evidence="1 2" key="1">
    <citation type="submission" date="2016-05" db="EMBL/GenBank/DDBJ databases">
        <title>Chromosome and linear plasmid sequence of a 2015 human isolate of tick-borne relapsing fever spirochete, Borrelia turicatae.</title>
        <authorList>
            <person name="Kingry L.C."/>
            <person name="Dhwani B."/>
            <person name="Replogle A."/>
            <person name="Sexton C."/>
            <person name="Rowe L."/>
            <person name="Stermole B.M."/>
            <person name="Christensen A.M."/>
            <person name="Schriefer M.E."/>
        </authorList>
    </citation>
    <scope>NUCLEOTIDE SEQUENCE [LARGE SCALE GENOMIC DNA]</scope>
    <source>
        <strain evidence="1 2">BTE5EL</strain>
    </source>
</reference>
<dbReference type="OMA" id="FYYGFEL"/>
<dbReference type="AlphaFoldDB" id="A0A172XBJ2"/>
<proteinExistence type="predicted"/>
<organism evidence="1 2">
    <name type="scientific">Borrelia turicatae</name>
    <dbReference type="NCBI Taxonomy" id="142"/>
    <lineage>
        <taxon>Bacteria</taxon>
        <taxon>Pseudomonadati</taxon>
        <taxon>Spirochaetota</taxon>
        <taxon>Spirochaetia</taxon>
        <taxon>Spirochaetales</taxon>
        <taxon>Borreliaceae</taxon>
        <taxon>Borrelia</taxon>
    </lineage>
</organism>
<name>A0A172XBJ2_BORTU</name>
<evidence type="ECO:0000313" key="2">
    <source>
        <dbReference type="Proteomes" id="UP000264231"/>
    </source>
</evidence>